<feature type="compositionally biased region" description="Polar residues" evidence="1">
    <location>
        <begin position="138"/>
        <end position="156"/>
    </location>
</feature>
<sequence length="221" mass="24804">MVMIEPRFNTKTGEYIILWNDIKAVLRNAQHVQRGKIAVSFHTDDDFEFIKPLRFSTFSDNVLDVVVDTQEAGIAIESLMMQDPPVYTSGPSPANSNYNEKSKKAQASAASFPENRRDDTQNTKTKGDSHDLDESKRNSTSLGPKSTDQAQKPFSDSNDDSHSPCNQPRPGAKRPSDGFSIDPYDVEDMNEDHIRGLAYYEGENIRQDHVKALVYFLKAAN</sequence>
<dbReference type="EMBL" id="JAAAID010003255">
    <property type="protein sequence ID" value="KAF9999394.1"/>
    <property type="molecule type" value="Genomic_DNA"/>
</dbReference>
<name>A0A9P6MGW7_9FUNG</name>
<comment type="caution">
    <text evidence="2">The sequence shown here is derived from an EMBL/GenBank/DDBJ whole genome shotgun (WGS) entry which is preliminary data.</text>
</comment>
<evidence type="ECO:0000256" key="1">
    <source>
        <dbReference type="SAM" id="MobiDB-lite"/>
    </source>
</evidence>
<accession>A0A9P6MGW7</accession>
<keyword evidence="3" id="KW-1185">Reference proteome</keyword>
<feature type="compositionally biased region" description="Polar residues" evidence="1">
    <location>
        <begin position="89"/>
        <end position="99"/>
    </location>
</feature>
<proteinExistence type="predicted"/>
<feature type="region of interest" description="Disordered" evidence="1">
    <location>
        <begin position="83"/>
        <end position="185"/>
    </location>
</feature>
<feature type="compositionally biased region" description="Basic and acidic residues" evidence="1">
    <location>
        <begin position="114"/>
        <end position="137"/>
    </location>
</feature>
<gene>
    <name evidence="2" type="ORF">BGZ80_006577</name>
</gene>
<protein>
    <submittedName>
        <fullName evidence="2">Uncharacterized protein</fullName>
    </submittedName>
</protein>
<evidence type="ECO:0000313" key="2">
    <source>
        <dbReference type="EMBL" id="KAF9999394.1"/>
    </source>
</evidence>
<evidence type="ECO:0000313" key="3">
    <source>
        <dbReference type="Proteomes" id="UP000703661"/>
    </source>
</evidence>
<reference evidence="2" key="1">
    <citation type="journal article" date="2020" name="Fungal Divers.">
        <title>Resolving the Mortierellaceae phylogeny through synthesis of multi-gene phylogenetics and phylogenomics.</title>
        <authorList>
            <person name="Vandepol N."/>
            <person name="Liber J."/>
            <person name="Desiro A."/>
            <person name="Na H."/>
            <person name="Kennedy M."/>
            <person name="Barry K."/>
            <person name="Grigoriev I.V."/>
            <person name="Miller A.N."/>
            <person name="O'Donnell K."/>
            <person name="Stajich J.E."/>
            <person name="Bonito G."/>
        </authorList>
    </citation>
    <scope>NUCLEOTIDE SEQUENCE</scope>
    <source>
        <strain evidence="2">NRRL 2769</strain>
    </source>
</reference>
<dbReference type="AlphaFoldDB" id="A0A9P6MGW7"/>
<dbReference type="Proteomes" id="UP000703661">
    <property type="component" value="Unassembled WGS sequence"/>
</dbReference>
<organism evidence="2 3">
    <name type="scientific">Entomortierella chlamydospora</name>
    <dbReference type="NCBI Taxonomy" id="101097"/>
    <lineage>
        <taxon>Eukaryota</taxon>
        <taxon>Fungi</taxon>
        <taxon>Fungi incertae sedis</taxon>
        <taxon>Mucoromycota</taxon>
        <taxon>Mortierellomycotina</taxon>
        <taxon>Mortierellomycetes</taxon>
        <taxon>Mortierellales</taxon>
        <taxon>Mortierellaceae</taxon>
        <taxon>Entomortierella</taxon>
    </lineage>
</organism>